<accession>A0AAN8N101</accession>
<name>A0AAN8N101_9PEZI</name>
<evidence type="ECO:0000256" key="1">
    <source>
        <dbReference type="SAM" id="MobiDB-lite"/>
    </source>
</evidence>
<organism evidence="3 4">
    <name type="scientific">Orbilia javanica</name>
    <dbReference type="NCBI Taxonomy" id="47235"/>
    <lineage>
        <taxon>Eukaryota</taxon>
        <taxon>Fungi</taxon>
        <taxon>Dikarya</taxon>
        <taxon>Ascomycota</taxon>
        <taxon>Pezizomycotina</taxon>
        <taxon>Orbiliomycetes</taxon>
        <taxon>Orbiliales</taxon>
        <taxon>Orbiliaceae</taxon>
        <taxon>Orbilia</taxon>
    </lineage>
</organism>
<proteinExistence type="predicted"/>
<gene>
    <name evidence="3" type="ORF">TWF718_003570</name>
</gene>
<dbReference type="AlphaFoldDB" id="A0AAN8N101"/>
<evidence type="ECO:0000313" key="4">
    <source>
        <dbReference type="Proteomes" id="UP001313282"/>
    </source>
</evidence>
<dbReference type="Proteomes" id="UP001313282">
    <property type="component" value="Unassembled WGS sequence"/>
</dbReference>
<dbReference type="InterPro" id="IPR001810">
    <property type="entry name" value="F-box_dom"/>
</dbReference>
<feature type="domain" description="F-box" evidence="2">
    <location>
        <begin position="1"/>
        <end position="43"/>
    </location>
</feature>
<comment type="caution">
    <text evidence="3">The sequence shown here is derived from an EMBL/GenBank/DDBJ whole genome shotgun (WGS) entry which is preliminary data.</text>
</comment>
<dbReference type="PROSITE" id="PS50181">
    <property type="entry name" value="FBOX"/>
    <property type="match status" value="1"/>
</dbReference>
<evidence type="ECO:0000259" key="2">
    <source>
        <dbReference type="PROSITE" id="PS50181"/>
    </source>
</evidence>
<reference evidence="3 4" key="1">
    <citation type="submission" date="2019-10" db="EMBL/GenBank/DDBJ databases">
        <authorList>
            <person name="Palmer J.M."/>
        </authorList>
    </citation>
    <scope>NUCLEOTIDE SEQUENCE [LARGE SCALE GENOMIC DNA]</scope>
    <source>
        <strain evidence="3 4">TWF718</strain>
    </source>
</reference>
<feature type="region of interest" description="Disordered" evidence="1">
    <location>
        <begin position="147"/>
        <end position="195"/>
    </location>
</feature>
<sequence>MINIPAELKDEIVLYLPDNDLKNLRIASREFRHAASRELFAKRNKGRLILGGGNDEERGFQSVDVYRMLDNGAHAIVKRKPVEFCRLKSYLPSILPIAQYFNALEYAPIFWDVDLLNVRVGTHSGQEDGFCYMKSYTLKDWQHESGFQSDDGFPGKDKSHDESDEDSESSESESDDENQLSGGDDYIGDGAEPPEVDIWVDNPYIIPDRYTMNEERIRAASALKGFIREQEANFDESIEALKEIVLALQPLQRVTIGFWHCYHLKGVVFNRGSLRETPTTEMRRCERHIWRNYQTLIPILHNTEQKPREIATHLFPPYPFLDTNMPSELLRSSMYVMQNLRQLRIRFIRGGNFPGLIGTEMAPGSLYRLLDSCKGSLRALKLEFEGAIGPYPGCKDLSSIFGGGKVRPIVFPKLEELLLNSLTLLATDLEHLIKSQRSLRCLCLFSIYIYARNYDWRMLFENIINPSNIDRIYFYDFRRGPAEWDDAQPENFNGGASYAGRFSISLVSTREVQGWRRVPLNIYISYPELCFVRENSEFEVLNTKEHPIYVLKNNQDYGLDDKIYGY</sequence>
<feature type="compositionally biased region" description="Acidic residues" evidence="1">
    <location>
        <begin position="162"/>
        <end position="178"/>
    </location>
</feature>
<dbReference type="EMBL" id="JAVHNR010000002">
    <property type="protein sequence ID" value="KAK6350377.1"/>
    <property type="molecule type" value="Genomic_DNA"/>
</dbReference>
<evidence type="ECO:0000313" key="3">
    <source>
        <dbReference type="EMBL" id="KAK6350377.1"/>
    </source>
</evidence>
<keyword evidence="4" id="KW-1185">Reference proteome</keyword>
<protein>
    <recommendedName>
        <fullName evidence="2">F-box domain-containing protein</fullName>
    </recommendedName>
</protein>